<name>A0A4U3M9Y2_9ACTN</name>
<dbReference type="GO" id="GO:0000156">
    <property type="term" value="F:phosphorelay response regulator activity"/>
    <property type="evidence" value="ECO:0007669"/>
    <property type="project" value="InterPro"/>
</dbReference>
<keyword evidence="3" id="KW-1185">Reference proteome</keyword>
<dbReference type="SMART" id="SM00850">
    <property type="entry name" value="LytTR"/>
    <property type="match status" value="1"/>
</dbReference>
<comment type="caution">
    <text evidence="2">The sequence shown here is derived from an EMBL/GenBank/DDBJ whole genome shotgun (WGS) entry which is preliminary data.</text>
</comment>
<dbReference type="GO" id="GO:0003677">
    <property type="term" value="F:DNA binding"/>
    <property type="evidence" value="ECO:0007669"/>
    <property type="project" value="InterPro"/>
</dbReference>
<dbReference type="AlphaFoldDB" id="A0A4U3M9Y2"/>
<accession>A0A4U3M9Y2</accession>
<gene>
    <name evidence="2" type="ORF">FDA94_28365</name>
</gene>
<proteinExistence type="predicted"/>
<evidence type="ECO:0000313" key="3">
    <source>
        <dbReference type="Proteomes" id="UP000308705"/>
    </source>
</evidence>
<dbReference type="Proteomes" id="UP000308705">
    <property type="component" value="Unassembled WGS sequence"/>
</dbReference>
<evidence type="ECO:0000313" key="2">
    <source>
        <dbReference type="EMBL" id="TKK84894.1"/>
    </source>
</evidence>
<dbReference type="PANTHER" id="PTHR37299:SF1">
    <property type="entry name" value="STAGE 0 SPORULATION PROTEIN A HOMOLOG"/>
    <property type="match status" value="1"/>
</dbReference>
<dbReference type="Gene3D" id="2.40.50.1020">
    <property type="entry name" value="LytTr DNA-binding domain"/>
    <property type="match status" value="1"/>
</dbReference>
<evidence type="ECO:0000259" key="1">
    <source>
        <dbReference type="PROSITE" id="PS50930"/>
    </source>
</evidence>
<dbReference type="EMBL" id="SZQA01000032">
    <property type="protein sequence ID" value="TKK84894.1"/>
    <property type="molecule type" value="Genomic_DNA"/>
</dbReference>
<feature type="domain" description="HTH LytTR-type" evidence="1">
    <location>
        <begin position="56"/>
        <end position="158"/>
    </location>
</feature>
<sequence>MRGRPPAGAAPLTVMGTVAGALVAHGRAHDLRNAARWLSDQLELDHLRKKAAQESIPVELGGRTRFIDPGAVWFAEARGDYVRLRTAEGGYLVRTSMAALEQRWAGAGFIRAHRSTLVNARHVSELRFADGRALLLVGTETLPVSRRHTREVRERLTARRA</sequence>
<protein>
    <submittedName>
        <fullName evidence="2">LytTR family transcriptional regulator</fullName>
    </submittedName>
</protein>
<dbReference type="PROSITE" id="PS50930">
    <property type="entry name" value="HTH_LYTTR"/>
    <property type="match status" value="1"/>
</dbReference>
<reference evidence="2 3" key="1">
    <citation type="submission" date="2019-04" db="EMBL/GenBank/DDBJ databases">
        <title>Herbidospora sp. NEAU-GS14.nov., a novel actinomycete isolated from soil.</title>
        <authorList>
            <person name="Han L."/>
        </authorList>
    </citation>
    <scope>NUCLEOTIDE SEQUENCE [LARGE SCALE GENOMIC DNA]</scope>
    <source>
        <strain evidence="2 3">NEAU-GS14</strain>
    </source>
</reference>
<dbReference type="InterPro" id="IPR046947">
    <property type="entry name" value="LytR-like"/>
</dbReference>
<dbReference type="InterPro" id="IPR007492">
    <property type="entry name" value="LytTR_DNA-bd_dom"/>
</dbReference>
<dbReference type="PANTHER" id="PTHR37299">
    <property type="entry name" value="TRANSCRIPTIONAL REGULATOR-RELATED"/>
    <property type="match status" value="1"/>
</dbReference>
<organism evidence="2 3">
    <name type="scientific">Herbidospora galbida</name>
    <dbReference type="NCBI Taxonomy" id="2575442"/>
    <lineage>
        <taxon>Bacteria</taxon>
        <taxon>Bacillati</taxon>
        <taxon>Actinomycetota</taxon>
        <taxon>Actinomycetes</taxon>
        <taxon>Streptosporangiales</taxon>
        <taxon>Streptosporangiaceae</taxon>
        <taxon>Herbidospora</taxon>
    </lineage>
</organism>
<dbReference type="OrthoDB" id="9781059at2"/>
<dbReference type="Pfam" id="PF04397">
    <property type="entry name" value="LytTR"/>
    <property type="match status" value="1"/>
</dbReference>